<feature type="region of interest" description="Disordered" evidence="1">
    <location>
        <begin position="184"/>
        <end position="257"/>
    </location>
</feature>
<sequence>MTATDRSTDGDEAGPEGRPASRGLPAQPAFPPSSWPSSPPPPAASVLTPGQPVAPVPVPPPASFSFGDVPAAHDPAPVVAEAVADDLGPAMPTAPPPATATAATPGPATASPTSLAITTTGPDAQQLEMELAAARDELKALHEMLEDLPEIFERKFQQRLATVMEHQKHLLADNQSLRDRLYSLNPAAADGPPPGSGRSQPLLVPTVARKQGWGQALKRALRLGGPDAASRSDREGRGGGGAPQKISRHDDGRPITA</sequence>
<reference evidence="2 3" key="2">
    <citation type="submission" date="2018-03" db="EMBL/GenBank/DDBJ databases">
        <title>The ancient ancestry and fast evolution of plastids.</title>
        <authorList>
            <person name="Moore K.R."/>
            <person name="Magnabosco C."/>
            <person name="Momper L."/>
            <person name="Gold D.A."/>
            <person name="Bosak T."/>
            <person name="Fournier G.P."/>
        </authorList>
    </citation>
    <scope>NUCLEOTIDE SEQUENCE [LARGE SCALE GENOMIC DNA]</scope>
    <source>
        <strain evidence="2 3">CCALA 015</strain>
    </source>
</reference>
<evidence type="ECO:0000313" key="2">
    <source>
        <dbReference type="EMBL" id="PSB36799.1"/>
    </source>
</evidence>
<reference evidence="2 3" key="1">
    <citation type="submission" date="2018-02" db="EMBL/GenBank/DDBJ databases">
        <authorList>
            <person name="Moore K."/>
            <person name="Momper L."/>
        </authorList>
    </citation>
    <scope>NUCLEOTIDE SEQUENCE [LARGE SCALE GENOMIC DNA]</scope>
    <source>
        <strain evidence="2 3">CCALA 015</strain>
    </source>
</reference>
<feature type="compositionally biased region" description="Low complexity" evidence="1">
    <location>
        <begin position="99"/>
        <end position="113"/>
    </location>
</feature>
<feature type="compositionally biased region" description="Basic and acidic residues" evidence="1">
    <location>
        <begin position="247"/>
        <end position="257"/>
    </location>
</feature>
<gene>
    <name evidence="2" type="ORF">C7B81_12815</name>
</gene>
<feature type="compositionally biased region" description="Pro residues" evidence="1">
    <location>
        <begin position="52"/>
        <end position="62"/>
    </location>
</feature>
<feature type="compositionally biased region" description="Pro residues" evidence="1">
    <location>
        <begin position="28"/>
        <end position="43"/>
    </location>
</feature>
<organism evidence="2 3">
    <name type="scientific">Aphanothece cf. minutissima CCALA 015</name>
    <dbReference type="NCBI Taxonomy" id="2107695"/>
    <lineage>
        <taxon>Bacteria</taxon>
        <taxon>Bacillati</taxon>
        <taxon>Cyanobacteriota</taxon>
        <taxon>Cyanophyceae</taxon>
        <taxon>Oscillatoriophycideae</taxon>
        <taxon>Chroococcales</taxon>
        <taxon>Aphanothecaceae</taxon>
        <taxon>Aphanothece</taxon>
    </lineage>
</organism>
<dbReference type="Proteomes" id="UP000238218">
    <property type="component" value="Unassembled WGS sequence"/>
</dbReference>
<protein>
    <submittedName>
        <fullName evidence="2">Uncharacterized protein</fullName>
    </submittedName>
</protein>
<proteinExistence type="predicted"/>
<evidence type="ECO:0000313" key="3">
    <source>
        <dbReference type="Proteomes" id="UP000238218"/>
    </source>
</evidence>
<accession>A0ABX5F8H4</accession>
<feature type="region of interest" description="Disordered" evidence="1">
    <location>
        <begin position="1"/>
        <end position="122"/>
    </location>
</feature>
<comment type="caution">
    <text evidence="2">The sequence shown here is derived from an EMBL/GenBank/DDBJ whole genome shotgun (WGS) entry which is preliminary data.</text>
</comment>
<dbReference type="EMBL" id="PVWP01000008">
    <property type="protein sequence ID" value="PSB36799.1"/>
    <property type="molecule type" value="Genomic_DNA"/>
</dbReference>
<feature type="compositionally biased region" description="Low complexity" evidence="1">
    <location>
        <begin position="68"/>
        <end position="91"/>
    </location>
</feature>
<evidence type="ECO:0000256" key="1">
    <source>
        <dbReference type="SAM" id="MobiDB-lite"/>
    </source>
</evidence>
<dbReference type="RefSeq" id="WP_106222288.1">
    <property type="nucleotide sequence ID" value="NZ_PVWP01000008.1"/>
</dbReference>
<keyword evidence="3" id="KW-1185">Reference proteome</keyword>
<name>A0ABX5F8H4_9CHRO</name>